<feature type="compositionally biased region" description="Basic and acidic residues" evidence="1">
    <location>
        <begin position="78"/>
        <end position="97"/>
    </location>
</feature>
<gene>
    <name evidence="3" type="ORF">PENNAL_c0025G04465</name>
</gene>
<dbReference type="InterPro" id="IPR054505">
    <property type="entry name" value="Myb_DNA-bind_8"/>
</dbReference>
<feature type="domain" description="Myb-like DNA-binding" evidence="2">
    <location>
        <begin position="22"/>
        <end position="65"/>
    </location>
</feature>
<sequence>MTSNNTPKKASAKRGRPATGFDKNHEFLMRCLTQSGIRIDYAAVGKCEGISDKQARRRFYWLKSQIISHENATGADTDAEKQGQKDNQDGNDAKENI</sequence>
<evidence type="ECO:0000256" key="1">
    <source>
        <dbReference type="SAM" id="MobiDB-lite"/>
    </source>
</evidence>
<organism evidence="3 4">
    <name type="scientific">Penicillium nalgiovense</name>
    <dbReference type="NCBI Taxonomy" id="60175"/>
    <lineage>
        <taxon>Eukaryota</taxon>
        <taxon>Fungi</taxon>
        <taxon>Dikarya</taxon>
        <taxon>Ascomycota</taxon>
        <taxon>Pezizomycotina</taxon>
        <taxon>Eurotiomycetes</taxon>
        <taxon>Eurotiomycetidae</taxon>
        <taxon>Eurotiales</taxon>
        <taxon>Aspergillaceae</taxon>
        <taxon>Penicillium</taxon>
    </lineage>
</organism>
<dbReference type="Proteomes" id="UP000191691">
    <property type="component" value="Unassembled WGS sequence"/>
</dbReference>
<feature type="region of interest" description="Disordered" evidence="1">
    <location>
        <begin position="1"/>
        <end position="21"/>
    </location>
</feature>
<name>A0A1V6YBS1_PENNA</name>
<dbReference type="AlphaFoldDB" id="A0A1V6YBS1"/>
<accession>A0A1V6YBS1</accession>
<comment type="caution">
    <text evidence="3">The sequence shown here is derived from an EMBL/GenBank/DDBJ whole genome shotgun (WGS) entry which is preliminary data.</text>
</comment>
<dbReference type="OMA" id="GKCEGIS"/>
<feature type="region of interest" description="Disordered" evidence="1">
    <location>
        <begin position="70"/>
        <end position="97"/>
    </location>
</feature>
<evidence type="ECO:0000313" key="3">
    <source>
        <dbReference type="EMBL" id="OQE84970.1"/>
    </source>
</evidence>
<reference evidence="4" key="1">
    <citation type="journal article" date="2017" name="Nat. Microbiol.">
        <title>Global analysis of biosynthetic gene clusters reveals vast potential of secondary metabolite production in Penicillium species.</title>
        <authorList>
            <person name="Nielsen J.C."/>
            <person name="Grijseels S."/>
            <person name="Prigent S."/>
            <person name="Ji B."/>
            <person name="Dainat J."/>
            <person name="Nielsen K.F."/>
            <person name="Frisvad J.C."/>
            <person name="Workman M."/>
            <person name="Nielsen J."/>
        </authorList>
    </citation>
    <scope>NUCLEOTIDE SEQUENCE [LARGE SCALE GENOMIC DNA]</scope>
    <source>
        <strain evidence="4">IBT 13039</strain>
    </source>
</reference>
<dbReference type="EMBL" id="MOOB01000025">
    <property type="protein sequence ID" value="OQE84970.1"/>
    <property type="molecule type" value="Genomic_DNA"/>
</dbReference>
<keyword evidence="4" id="KW-1185">Reference proteome</keyword>
<evidence type="ECO:0000313" key="4">
    <source>
        <dbReference type="Proteomes" id="UP000191691"/>
    </source>
</evidence>
<evidence type="ECO:0000259" key="2">
    <source>
        <dbReference type="Pfam" id="PF22980"/>
    </source>
</evidence>
<protein>
    <recommendedName>
        <fullName evidence="2">Myb-like DNA-binding domain-containing protein</fullName>
    </recommendedName>
</protein>
<proteinExistence type="predicted"/>
<dbReference type="Pfam" id="PF22980">
    <property type="entry name" value="Myb_DNA-bind_8"/>
    <property type="match status" value="1"/>
</dbReference>